<dbReference type="InterPro" id="IPR003004">
    <property type="entry name" value="GspF/PilC"/>
</dbReference>
<comment type="caution">
    <text evidence="9">The sequence shown here is derived from an EMBL/GenBank/DDBJ whole genome shotgun (WGS) entry which is preliminary data.</text>
</comment>
<organism evidence="9 10">
    <name type="scientific">Pseudomonas putida</name>
    <name type="common">Arthrobacter siderocapsulatus</name>
    <dbReference type="NCBI Taxonomy" id="303"/>
    <lineage>
        <taxon>Bacteria</taxon>
        <taxon>Pseudomonadati</taxon>
        <taxon>Pseudomonadota</taxon>
        <taxon>Gammaproteobacteria</taxon>
        <taxon>Pseudomonadales</taxon>
        <taxon>Pseudomonadaceae</taxon>
        <taxon>Pseudomonas</taxon>
    </lineage>
</organism>
<dbReference type="Pfam" id="PF00482">
    <property type="entry name" value="T2SSF"/>
    <property type="match status" value="2"/>
</dbReference>
<comment type="similarity">
    <text evidence="2">Belongs to the GSP F family.</text>
</comment>
<proteinExistence type="inferred from homology"/>
<evidence type="ECO:0000259" key="8">
    <source>
        <dbReference type="Pfam" id="PF00482"/>
    </source>
</evidence>
<evidence type="ECO:0000256" key="2">
    <source>
        <dbReference type="ARBA" id="ARBA00005745"/>
    </source>
</evidence>
<evidence type="ECO:0000256" key="1">
    <source>
        <dbReference type="ARBA" id="ARBA00004651"/>
    </source>
</evidence>
<keyword evidence="3" id="KW-1003">Cell membrane</keyword>
<evidence type="ECO:0000256" key="5">
    <source>
        <dbReference type="ARBA" id="ARBA00022989"/>
    </source>
</evidence>
<feature type="domain" description="Type II secretion system protein GspF" evidence="8">
    <location>
        <begin position="36"/>
        <end position="161"/>
    </location>
</feature>
<reference evidence="9 10" key="1">
    <citation type="submission" date="2018-10" db="EMBL/GenBank/DDBJ databases">
        <title>An outbreak of IMP-63 producing strain in France.</title>
        <authorList>
            <person name="Bour M."/>
            <person name="Liapis E."/>
            <person name="Plesiat P."/>
        </authorList>
    </citation>
    <scope>NUCLEOTIDE SEQUENCE [LARGE SCALE GENOMIC DNA]</scope>
    <source>
        <strain evidence="9 10">12917</strain>
    </source>
</reference>
<dbReference type="EMBL" id="RJAI01000003">
    <property type="protein sequence ID" value="RNF93779.1"/>
    <property type="molecule type" value="Genomic_DNA"/>
</dbReference>
<gene>
    <name evidence="9" type="ORF">EFK07_03665</name>
</gene>
<evidence type="ECO:0000313" key="9">
    <source>
        <dbReference type="EMBL" id="RNF93779.1"/>
    </source>
</evidence>
<dbReference type="GO" id="GO:0005886">
    <property type="term" value="C:plasma membrane"/>
    <property type="evidence" value="ECO:0007669"/>
    <property type="project" value="UniProtKB-SubCell"/>
</dbReference>
<dbReference type="InterPro" id="IPR018076">
    <property type="entry name" value="T2SS_GspF_dom"/>
</dbReference>
<evidence type="ECO:0000256" key="4">
    <source>
        <dbReference type="ARBA" id="ARBA00022692"/>
    </source>
</evidence>
<name>A0A3M8R5I0_PSEPU</name>
<keyword evidence="5 7" id="KW-1133">Transmembrane helix</keyword>
<accession>A0A3M8R5I0</accession>
<feature type="transmembrane region" description="Helical" evidence="7">
    <location>
        <begin position="355"/>
        <end position="379"/>
    </location>
</feature>
<dbReference type="OrthoDB" id="7031359at2"/>
<dbReference type="Proteomes" id="UP000278162">
    <property type="component" value="Unassembled WGS sequence"/>
</dbReference>
<dbReference type="RefSeq" id="WP_023660716.1">
    <property type="nucleotide sequence ID" value="NZ_BKWG01000033.1"/>
</dbReference>
<protein>
    <submittedName>
        <fullName evidence="9">Pilus assembly protein</fullName>
    </submittedName>
</protein>
<evidence type="ECO:0000313" key="10">
    <source>
        <dbReference type="Proteomes" id="UP000278162"/>
    </source>
</evidence>
<dbReference type="InterPro" id="IPR042094">
    <property type="entry name" value="T2SS_GspF_sf"/>
</dbReference>
<feature type="transmembrane region" description="Helical" evidence="7">
    <location>
        <begin position="189"/>
        <end position="214"/>
    </location>
</feature>
<comment type="subcellular location">
    <subcellularLocation>
        <location evidence="1">Cell membrane</location>
        <topology evidence="1">Multi-pass membrane protein</topology>
    </subcellularLocation>
</comment>
<keyword evidence="6 7" id="KW-0472">Membrane</keyword>
<dbReference type="PANTHER" id="PTHR30012:SF0">
    <property type="entry name" value="TYPE II SECRETION SYSTEM PROTEIN F-RELATED"/>
    <property type="match status" value="1"/>
</dbReference>
<keyword evidence="4 7" id="KW-0812">Transmembrane</keyword>
<dbReference type="AlphaFoldDB" id="A0A3M8R5I0"/>
<evidence type="ECO:0000256" key="6">
    <source>
        <dbReference type="ARBA" id="ARBA00023136"/>
    </source>
</evidence>
<dbReference type="PANTHER" id="PTHR30012">
    <property type="entry name" value="GENERAL SECRETION PATHWAY PROTEIN"/>
    <property type="match status" value="1"/>
</dbReference>
<sequence length="388" mass="43204">MFDALQDFRAGLKEASRGWVETFYAKQFGKKERVQFYESLMGVLEDGIPIEVALETVEKAFSNNGKELHPVSIICGEIAMTVRGGKSLAHSCRAHVPYDEASLIETGEETGNLVQAFRDCVRIIEIRQRIGRLVRSVVALPSLTWSLMWALLYVIALWMVPSMTRRSDPESWTGIPALLYHLSNLVTHYGLAILIGLLAVIAIAVTTLPVFCGLKIKPDSPTWQVQVSRVLQVARLRVESFPPWSLYKVLHGSIFLLNMSVMLRTGINQLDALAILNRSAPPWLSERLDAIHYGVSSGKNFGEALKLAGHQFPDAMAIHYLEVLATRKGFAESMERFANRWLEQTLLRVDATSKFLIAMSSVCMGVLMILVVIGIFQMAGSVMDSTSF</sequence>
<feature type="domain" description="Type II secretion system protein GspF" evidence="8">
    <location>
        <begin position="255"/>
        <end position="376"/>
    </location>
</feature>
<evidence type="ECO:0000256" key="3">
    <source>
        <dbReference type="ARBA" id="ARBA00022475"/>
    </source>
</evidence>
<dbReference type="Gene3D" id="1.20.81.30">
    <property type="entry name" value="Type II secretion system (T2SS), domain F"/>
    <property type="match status" value="2"/>
</dbReference>
<evidence type="ECO:0000256" key="7">
    <source>
        <dbReference type="SAM" id="Phobius"/>
    </source>
</evidence>
<feature type="transmembrane region" description="Helical" evidence="7">
    <location>
        <begin position="137"/>
        <end position="160"/>
    </location>
</feature>